<evidence type="ECO:0000313" key="1">
    <source>
        <dbReference type="EMBL" id="CAF5177159.1"/>
    </source>
</evidence>
<name>A0A8S3HC02_9BILA</name>
<proteinExistence type="predicted"/>
<accession>A0A8S3HC02</accession>
<comment type="caution">
    <text evidence="1">The sequence shown here is derived from an EMBL/GenBank/DDBJ whole genome shotgun (WGS) entry which is preliminary data.</text>
</comment>
<reference evidence="1" key="1">
    <citation type="submission" date="2021-02" db="EMBL/GenBank/DDBJ databases">
        <authorList>
            <person name="Nowell W R."/>
        </authorList>
    </citation>
    <scope>NUCLEOTIDE SEQUENCE</scope>
</reference>
<evidence type="ECO:0000313" key="2">
    <source>
        <dbReference type="Proteomes" id="UP000681967"/>
    </source>
</evidence>
<protein>
    <submittedName>
        <fullName evidence="1">Uncharacterized protein</fullName>
    </submittedName>
</protein>
<gene>
    <name evidence="1" type="ORF">BYL167_LOCUS78384</name>
</gene>
<sequence>SLLLIIAKNCIIDYHQDLSYRLLKPLLFS</sequence>
<dbReference type="EMBL" id="CAJOBH010287626">
    <property type="protein sequence ID" value="CAF5177159.1"/>
    <property type="molecule type" value="Genomic_DNA"/>
</dbReference>
<dbReference type="Proteomes" id="UP000681967">
    <property type="component" value="Unassembled WGS sequence"/>
</dbReference>
<dbReference type="AlphaFoldDB" id="A0A8S3HC02"/>
<feature type="non-terminal residue" evidence="1">
    <location>
        <position position="1"/>
    </location>
</feature>
<organism evidence="1 2">
    <name type="scientific">Rotaria magnacalcarata</name>
    <dbReference type="NCBI Taxonomy" id="392030"/>
    <lineage>
        <taxon>Eukaryota</taxon>
        <taxon>Metazoa</taxon>
        <taxon>Spiralia</taxon>
        <taxon>Gnathifera</taxon>
        <taxon>Rotifera</taxon>
        <taxon>Eurotatoria</taxon>
        <taxon>Bdelloidea</taxon>
        <taxon>Philodinida</taxon>
        <taxon>Philodinidae</taxon>
        <taxon>Rotaria</taxon>
    </lineage>
</organism>